<dbReference type="Gene3D" id="2.60.120.260">
    <property type="entry name" value="Galactose-binding domain-like"/>
    <property type="match status" value="1"/>
</dbReference>
<feature type="domain" description="F5/8 type C" evidence="1">
    <location>
        <begin position="255"/>
        <end position="382"/>
    </location>
</feature>
<dbReference type="AlphaFoldDB" id="A0A0F7VTE1"/>
<sequence length="441" mass="48960">MGIVTQTTAASDPETAADFGNELQYSLTTVPDPLTVSPAGTVETGDLIIVGSRIAPTPIETNEISVYVPLGTEAWQLALDLTGVQTSINLPGWSGTPDPANERILFTPNTGHATLSPEQGITLQTNRLRINRQVGTAPVIIELKWRTPGTNIWRTEQQTLSIGKFPPGFYLRDLKPHSAYIENGDPVTLTWQRSEGATYTLLYENTEIDVTNYSTFPVQDIRRNTMFYLRGRIQHGTGTAERTINTYVTVNRPDLEVRHLTVHGELVMPHLLRTASTMLGVADDHTPDLMLDGDLDTYYLSAMQPDSMKHVVFDLGTEQPIEHVDIYFGTPDGDHSEVGTIHLDYSLDGENFRQVAPFRNVVREVHYTRPPFSPVRARYLRLKFFSGGAPLERVAIRSFEIRPKPEAIRITDASAVFAVPVTMNGGTTTDLARVDDVSQQE</sequence>
<evidence type="ECO:0000313" key="3">
    <source>
        <dbReference type="Proteomes" id="UP000035016"/>
    </source>
</evidence>
<evidence type="ECO:0000259" key="1">
    <source>
        <dbReference type="PROSITE" id="PS50022"/>
    </source>
</evidence>
<gene>
    <name evidence="2" type="primary">sle_23520</name>
</gene>
<dbReference type="InterPro" id="IPR008979">
    <property type="entry name" value="Galactose-bd-like_sf"/>
</dbReference>
<name>A0A0F7VTE1_STRLW</name>
<dbReference type="Pfam" id="PF00754">
    <property type="entry name" value="F5_F8_type_C"/>
    <property type="match status" value="1"/>
</dbReference>
<dbReference type="SUPFAM" id="SSF49785">
    <property type="entry name" value="Galactose-binding domain-like"/>
    <property type="match status" value="1"/>
</dbReference>
<dbReference type="PROSITE" id="PS50022">
    <property type="entry name" value="FA58C_3"/>
    <property type="match status" value="1"/>
</dbReference>
<dbReference type="KEGG" id="sle:sle_23520"/>
<reference evidence="2 3" key="1">
    <citation type="submission" date="2015-02" db="EMBL/GenBank/DDBJ databases">
        <authorList>
            <person name="Gomez-Escribano P.J."/>
        </authorList>
    </citation>
    <scope>NUCLEOTIDE SEQUENCE [LARGE SCALE GENOMIC DNA]</scope>
    <source>
        <strain evidence="3">C34 (DSM 42122 / NRRL B-24963)</strain>
    </source>
</reference>
<dbReference type="RefSeq" id="WP_029387813.1">
    <property type="nucleotide sequence ID" value="NZ_AZSD01000597.1"/>
</dbReference>
<proteinExistence type="predicted"/>
<dbReference type="InterPro" id="IPR000421">
    <property type="entry name" value="FA58C"/>
</dbReference>
<evidence type="ECO:0000313" key="2">
    <source>
        <dbReference type="EMBL" id="CQR61813.1"/>
    </source>
</evidence>
<dbReference type="EMBL" id="LN831790">
    <property type="protein sequence ID" value="CQR61813.1"/>
    <property type="molecule type" value="Genomic_DNA"/>
</dbReference>
<accession>A0A0F7VTE1</accession>
<protein>
    <recommendedName>
        <fullName evidence="1">F5/8 type C domain-containing protein</fullName>
    </recommendedName>
</protein>
<organism evidence="2 3">
    <name type="scientific">Streptomyces leeuwenhoekii</name>
    <dbReference type="NCBI Taxonomy" id="1437453"/>
    <lineage>
        <taxon>Bacteria</taxon>
        <taxon>Bacillati</taxon>
        <taxon>Actinomycetota</taxon>
        <taxon>Actinomycetes</taxon>
        <taxon>Kitasatosporales</taxon>
        <taxon>Streptomycetaceae</taxon>
        <taxon>Streptomyces</taxon>
    </lineage>
</organism>
<dbReference type="Proteomes" id="UP000035016">
    <property type="component" value="Chromosome Chromosome"/>
</dbReference>